<comment type="caution">
    <text evidence="2">The sequence shown here is derived from an EMBL/GenBank/DDBJ whole genome shotgun (WGS) entry which is preliminary data.</text>
</comment>
<evidence type="ECO:0000313" key="3">
    <source>
        <dbReference type="Proteomes" id="UP000799444"/>
    </source>
</evidence>
<accession>A0A9P4V8X5</accession>
<keyword evidence="3" id="KW-1185">Reference proteome</keyword>
<proteinExistence type="predicted"/>
<dbReference type="Proteomes" id="UP000799444">
    <property type="component" value="Unassembled WGS sequence"/>
</dbReference>
<dbReference type="OrthoDB" id="5393606at2759"/>
<dbReference type="AlphaFoldDB" id="A0A9P4V8X5"/>
<evidence type="ECO:0000313" key="2">
    <source>
        <dbReference type="EMBL" id="KAF2739950.1"/>
    </source>
</evidence>
<name>A0A9P4V8X5_9PLEO</name>
<feature type="non-terminal residue" evidence="2">
    <location>
        <position position="1"/>
    </location>
</feature>
<dbReference type="InterPro" id="IPR049326">
    <property type="entry name" value="Rhodopsin_dom_fungi"/>
</dbReference>
<sequence>FFYAILSWLFYCGTNFKADVEGGWAVCPLWGFEIQMGVFALDSFIDLGLLIMPIPFVWRLQLDLKHKIAVTFVFLIGG</sequence>
<gene>
    <name evidence="2" type="ORF">EJ04DRAFT_391157</name>
</gene>
<reference evidence="2" key="1">
    <citation type="journal article" date="2020" name="Stud. Mycol.">
        <title>101 Dothideomycetes genomes: a test case for predicting lifestyles and emergence of pathogens.</title>
        <authorList>
            <person name="Haridas S."/>
            <person name="Albert R."/>
            <person name="Binder M."/>
            <person name="Bloem J."/>
            <person name="Labutti K."/>
            <person name="Salamov A."/>
            <person name="Andreopoulos B."/>
            <person name="Baker S."/>
            <person name="Barry K."/>
            <person name="Bills G."/>
            <person name="Bluhm B."/>
            <person name="Cannon C."/>
            <person name="Castanera R."/>
            <person name="Culley D."/>
            <person name="Daum C."/>
            <person name="Ezra D."/>
            <person name="Gonzalez J."/>
            <person name="Henrissat B."/>
            <person name="Kuo A."/>
            <person name="Liang C."/>
            <person name="Lipzen A."/>
            <person name="Lutzoni F."/>
            <person name="Magnuson J."/>
            <person name="Mondo S."/>
            <person name="Nolan M."/>
            <person name="Ohm R."/>
            <person name="Pangilinan J."/>
            <person name="Park H.-J."/>
            <person name="Ramirez L."/>
            <person name="Alfaro M."/>
            <person name="Sun H."/>
            <person name="Tritt A."/>
            <person name="Yoshinaga Y."/>
            <person name="Zwiers L.-H."/>
            <person name="Turgeon B."/>
            <person name="Goodwin S."/>
            <person name="Spatafora J."/>
            <person name="Crous P."/>
            <person name="Grigoriev I."/>
        </authorList>
    </citation>
    <scope>NUCLEOTIDE SEQUENCE</scope>
    <source>
        <strain evidence="2">CBS 125425</strain>
    </source>
</reference>
<protein>
    <recommendedName>
        <fullName evidence="1">Rhodopsin domain-containing protein</fullName>
    </recommendedName>
</protein>
<feature type="non-terminal residue" evidence="2">
    <location>
        <position position="78"/>
    </location>
</feature>
<dbReference type="Pfam" id="PF20684">
    <property type="entry name" value="Fung_rhodopsin"/>
    <property type="match status" value="1"/>
</dbReference>
<evidence type="ECO:0000259" key="1">
    <source>
        <dbReference type="Pfam" id="PF20684"/>
    </source>
</evidence>
<organism evidence="2 3">
    <name type="scientific">Polyplosphaeria fusca</name>
    <dbReference type="NCBI Taxonomy" id="682080"/>
    <lineage>
        <taxon>Eukaryota</taxon>
        <taxon>Fungi</taxon>
        <taxon>Dikarya</taxon>
        <taxon>Ascomycota</taxon>
        <taxon>Pezizomycotina</taxon>
        <taxon>Dothideomycetes</taxon>
        <taxon>Pleosporomycetidae</taxon>
        <taxon>Pleosporales</taxon>
        <taxon>Tetraplosphaeriaceae</taxon>
        <taxon>Polyplosphaeria</taxon>
    </lineage>
</organism>
<dbReference type="EMBL" id="ML996102">
    <property type="protein sequence ID" value="KAF2739950.1"/>
    <property type="molecule type" value="Genomic_DNA"/>
</dbReference>
<feature type="domain" description="Rhodopsin" evidence="1">
    <location>
        <begin position="41"/>
        <end position="78"/>
    </location>
</feature>